<proteinExistence type="predicted"/>
<evidence type="ECO:0000313" key="1">
    <source>
        <dbReference type="EMBL" id="SBS70788.1"/>
    </source>
</evidence>
<gene>
    <name evidence="1" type="ORF">MIPYR_10651</name>
</gene>
<accession>A0A1Y5P4A5</accession>
<reference evidence="1" key="1">
    <citation type="submission" date="2016-03" db="EMBL/GenBank/DDBJ databases">
        <authorList>
            <person name="Ploux O."/>
        </authorList>
    </citation>
    <scope>NUCLEOTIDE SEQUENCE</scope>
    <source>
        <strain evidence="1">UC1</strain>
    </source>
</reference>
<name>A0A1Y5P4A5_9MICO</name>
<dbReference type="AlphaFoldDB" id="A0A1Y5P4A5"/>
<organism evidence="1">
    <name type="scientific">uncultured Microbacterium sp</name>
    <dbReference type="NCBI Taxonomy" id="191216"/>
    <lineage>
        <taxon>Bacteria</taxon>
        <taxon>Bacillati</taxon>
        <taxon>Actinomycetota</taxon>
        <taxon>Actinomycetes</taxon>
        <taxon>Micrococcales</taxon>
        <taxon>Microbacteriaceae</taxon>
        <taxon>Microbacterium</taxon>
        <taxon>environmental samples</taxon>
    </lineage>
</organism>
<sequence length="82" mass="9428">MRTCVSLPVACSVPMVSLFCPAPRYQLRLGLSRVSLSISQPLRTEGKEKERWGIWWGQWGHAPFFFGRRCNPRLRLNSHSSP</sequence>
<dbReference type="EMBL" id="FLQR01000001">
    <property type="protein sequence ID" value="SBS70788.1"/>
    <property type="molecule type" value="Genomic_DNA"/>
</dbReference>
<protein>
    <submittedName>
        <fullName evidence="1">Uncharacterized protein</fullName>
    </submittedName>
</protein>